<gene>
    <name evidence="2" type="ORF">GCM10007049_17790</name>
</gene>
<sequence>MIKSVIGLGLAALGRPEYINVATEENRDKSPEAFRENAFRMLDAAYQRGVRYFDTAPSYGMGEQFLIDWHQQRKYSGLKFGTKWGYTYMANWELGYEGKHEVKEHSLTKLKEQWEVSKQLLPDLSFYQIHSATFDSGVLENKEVLEHLHFLKNEHNIQMGLTTSGPQQPELLRLAQTIEFDGEPLFTVFQVTFNVYEQSALGELKQLHLQGKTIIIKEAMANGRLFQAVDSEGDNSVNASLQRIATRCNIGIDALALRYCMQAVEPDFVLSGATNIAHLEGNLQAQSIELSEDDMALMAAMAISSDTYWEERSQLSWQ</sequence>
<proteinExistence type="predicted"/>
<feature type="domain" description="NADP-dependent oxidoreductase" evidence="1">
    <location>
        <begin position="34"/>
        <end position="300"/>
    </location>
</feature>
<dbReference type="Pfam" id="PF00248">
    <property type="entry name" value="Aldo_ket_red"/>
    <property type="match status" value="1"/>
</dbReference>
<organism evidence="2 3">
    <name type="scientific">Echinicola pacifica</name>
    <dbReference type="NCBI Taxonomy" id="346377"/>
    <lineage>
        <taxon>Bacteria</taxon>
        <taxon>Pseudomonadati</taxon>
        <taxon>Bacteroidota</taxon>
        <taxon>Cytophagia</taxon>
        <taxon>Cytophagales</taxon>
        <taxon>Cyclobacteriaceae</taxon>
        <taxon>Echinicola</taxon>
    </lineage>
</organism>
<dbReference type="Proteomes" id="UP000619457">
    <property type="component" value="Unassembled WGS sequence"/>
</dbReference>
<evidence type="ECO:0000313" key="2">
    <source>
        <dbReference type="EMBL" id="GGZ25690.1"/>
    </source>
</evidence>
<reference evidence="2" key="2">
    <citation type="submission" date="2020-09" db="EMBL/GenBank/DDBJ databases">
        <authorList>
            <person name="Sun Q."/>
            <person name="Kim S."/>
        </authorList>
    </citation>
    <scope>NUCLEOTIDE SEQUENCE</scope>
    <source>
        <strain evidence="2">KCTC 12368</strain>
    </source>
</reference>
<dbReference type="PANTHER" id="PTHR43312">
    <property type="entry name" value="D-THREO-ALDOSE 1-DEHYDROGENASE"/>
    <property type="match status" value="1"/>
</dbReference>
<accession>A0A918PZE0</accession>
<name>A0A918PZE0_9BACT</name>
<dbReference type="InterPro" id="IPR023210">
    <property type="entry name" value="NADP_OxRdtase_dom"/>
</dbReference>
<dbReference type="EMBL" id="BMWX01000003">
    <property type="protein sequence ID" value="GGZ25690.1"/>
    <property type="molecule type" value="Genomic_DNA"/>
</dbReference>
<evidence type="ECO:0000313" key="3">
    <source>
        <dbReference type="Proteomes" id="UP000619457"/>
    </source>
</evidence>
<dbReference type="Gene3D" id="3.20.20.100">
    <property type="entry name" value="NADP-dependent oxidoreductase domain"/>
    <property type="match status" value="1"/>
</dbReference>
<reference evidence="2" key="1">
    <citation type="journal article" date="2014" name="Int. J. Syst. Evol. Microbiol.">
        <title>Complete genome sequence of Corynebacterium casei LMG S-19264T (=DSM 44701T), isolated from a smear-ripened cheese.</title>
        <authorList>
            <consortium name="US DOE Joint Genome Institute (JGI-PGF)"/>
            <person name="Walter F."/>
            <person name="Albersmeier A."/>
            <person name="Kalinowski J."/>
            <person name="Ruckert C."/>
        </authorList>
    </citation>
    <scope>NUCLEOTIDE SEQUENCE</scope>
    <source>
        <strain evidence="2">KCTC 12368</strain>
    </source>
</reference>
<dbReference type="AlphaFoldDB" id="A0A918PZE0"/>
<dbReference type="PANTHER" id="PTHR43312:SF1">
    <property type="entry name" value="NADP-DEPENDENT OXIDOREDUCTASE DOMAIN-CONTAINING PROTEIN"/>
    <property type="match status" value="1"/>
</dbReference>
<comment type="caution">
    <text evidence="2">The sequence shown here is derived from an EMBL/GenBank/DDBJ whole genome shotgun (WGS) entry which is preliminary data.</text>
</comment>
<dbReference type="SUPFAM" id="SSF51430">
    <property type="entry name" value="NAD(P)-linked oxidoreductase"/>
    <property type="match status" value="1"/>
</dbReference>
<dbReference type="RefSeq" id="WP_018473331.1">
    <property type="nucleotide sequence ID" value="NZ_BMWX01000003.1"/>
</dbReference>
<keyword evidence="3" id="KW-1185">Reference proteome</keyword>
<evidence type="ECO:0000259" key="1">
    <source>
        <dbReference type="Pfam" id="PF00248"/>
    </source>
</evidence>
<dbReference type="InterPro" id="IPR053135">
    <property type="entry name" value="AKR2_Oxidoreductase"/>
</dbReference>
<protein>
    <submittedName>
        <fullName evidence="2">Oxidoreductase</fullName>
    </submittedName>
</protein>
<dbReference type="InterPro" id="IPR036812">
    <property type="entry name" value="NAD(P)_OxRdtase_dom_sf"/>
</dbReference>